<dbReference type="OrthoDB" id="28208at2759"/>
<evidence type="ECO:0000256" key="6">
    <source>
        <dbReference type="SAM" id="Phobius"/>
    </source>
</evidence>
<keyword evidence="4 6" id="KW-1133">Transmembrane helix</keyword>
<accession>A0A834XUM0</accession>
<evidence type="ECO:0000313" key="9">
    <source>
        <dbReference type="Proteomes" id="UP000639338"/>
    </source>
</evidence>
<feature type="transmembrane region" description="Helical" evidence="6">
    <location>
        <begin position="274"/>
        <end position="294"/>
    </location>
</feature>
<feature type="transmembrane region" description="Helical" evidence="6">
    <location>
        <begin position="172"/>
        <end position="192"/>
    </location>
</feature>
<feature type="transmembrane region" description="Helical" evidence="6">
    <location>
        <begin position="48"/>
        <end position="70"/>
    </location>
</feature>
<protein>
    <recommendedName>
        <fullName evidence="7">Amino acid transporter transmembrane domain-containing protein</fullName>
    </recommendedName>
</protein>
<evidence type="ECO:0000256" key="4">
    <source>
        <dbReference type="ARBA" id="ARBA00022989"/>
    </source>
</evidence>
<dbReference type="GO" id="GO:0016020">
    <property type="term" value="C:membrane"/>
    <property type="evidence" value="ECO:0007669"/>
    <property type="project" value="UniProtKB-SubCell"/>
</dbReference>
<feature type="domain" description="Amino acid transporter transmembrane" evidence="7">
    <location>
        <begin position="275"/>
        <end position="438"/>
    </location>
</feature>
<feature type="domain" description="Amino acid transporter transmembrane" evidence="7">
    <location>
        <begin position="30"/>
        <end position="259"/>
    </location>
</feature>
<comment type="caution">
    <text evidence="8">The sequence shown here is derived from an EMBL/GenBank/DDBJ whole genome shotgun (WGS) entry which is preliminary data.</text>
</comment>
<feature type="transmembrane region" description="Helical" evidence="6">
    <location>
        <begin position="20"/>
        <end position="41"/>
    </location>
</feature>
<gene>
    <name evidence="8" type="ORF">HCN44_008925</name>
</gene>
<feature type="transmembrane region" description="Helical" evidence="6">
    <location>
        <begin position="147"/>
        <end position="166"/>
    </location>
</feature>
<reference evidence="8 9" key="1">
    <citation type="submission" date="2020-08" db="EMBL/GenBank/DDBJ databases">
        <title>Aphidius gifuensis genome sequencing and assembly.</title>
        <authorList>
            <person name="Du Z."/>
        </authorList>
    </citation>
    <scope>NUCLEOTIDE SEQUENCE [LARGE SCALE GENOMIC DNA]</scope>
    <source>
        <strain evidence="8">YNYX2018</strain>
        <tissue evidence="8">Adults</tissue>
    </source>
</reference>
<organism evidence="8 9">
    <name type="scientific">Aphidius gifuensis</name>
    <name type="common">Parasitoid wasp</name>
    <dbReference type="NCBI Taxonomy" id="684658"/>
    <lineage>
        <taxon>Eukaryota</taxon>
        <taxon>Metazoa</taxon>
        <taxon>Ecdysozoa</taxon>
        <taxon>Arthropoda</taxon>
        <taxon>Hexapoda</taxon>
        <taxon>Insecta</taxon>
        <taxon>Pterygota</taxon>
        <taxon>Neoptera</taxon>
        <taxon>Endopterygota</taxon>
        <taxon>Hymenoptera</taxon>
        <taxon>Apocrita</taxon>
        <taxon>Ichneumonoidea</taxon>
        <taxon>Braconidae</taxon>
        <taxon>Aphidiinae</taxon>
        <taxon>Aphidius</taxon>
    </lineage>
</organism>
<sequence length="594" mass="66428">MMNSERDSLINRHESSHSGLSVLFATLCIIDIFGVFPIIALPRAIVQCGLLGIPLVIVVVLLQIYTAILLGKSWTIASSLDPQIFTKNRYPLAAVTEFTLGPKFRTCVTVLLDLTVFGCGIPNLLVASQNLQLFGLKVSDNQFDMSFCYWLLVVGIGLCPLMWLGSPRDMKSLAITSTIAVIATAVLVWWCIISDDRQLNSLPLPTSPTWDKFISGYGMLAFQFDVHPTLMTIQVDMKRPKNINKSVVASFLCLYYIYLFKIIILIQLLFNEKYLITVTAFIFGTTTSLAIWKYGASTTANILQIAPPSYASRAAILISALQLIFSSVIGHSALFLHLEDELHVQRSKYYSILIQQKFNNIIFLFNNLDFGWKRCAMRSAIVLLGVIVGESVPRFDIVMALIGGTLTGPLVFVLPPIMYAKAKALKEKAKKIKIHHDIQSATECHSSEDNVIDEKAHSQSIHYRFNDKNPDNHKCVYYANNNNNNKDHEQDDLAGPSNFRKKLKIDNIGLVETPPPPQDSNKLSTYKSVQSRPIAIAEKDTSNIDLIVDWFGYFVVFLGILITLSSTYINIKNTIRFVRFTPPCIVNASIAAHF</sequence>
<evidence type="ECO:0000259" key="7">
    <source>
        <dbReference type="Pfam" id="PF01490"/>
    </source>
</evidence>
<keyword evidence="3 6" id="KW-0812">Transmembrane</keyword>
<proteinExistence type="predicted"/>
<dbReference type="PANTHER" id="PTHR48017">
    <property type="entry name" value="OS05G0424000 PROTEIN-RELATED"/>
    <property type="match status" value="1"/>
</dbReference>
<keyword evidence="5 6" id="KW-0472">Membrane</keyword>
<dbReference type="Proteomes" id="UP000639338">
    <property type="component" value="Unassembled WGS sequence"/>
</dbReference>
<feature type="transmembrane region" description="Helical" evidence="6">
    <location>
        <begin position="108"/>
        <end position="126"/>
    </location>
</feature>
<feature type="transmembrane region" description="Helical" evidence="6">
    <location>
        <begin position="398"/>
        <end position="420"/>
    </location>
</feature>
<keyword evidence="9" id="KW-1185">Reference proteome</keyword>
<dbReference type="EMBL" id="JACMRX010000004">
    <property type="protein sequence ID" value="KAF7991554.1"/>
    <property type="molecule type" value="Genomic_DNA"/>
</dbReference>
<dbReference type="Pfam" id="PF01490">
    <property type="entry name" value="Aa_trans"/>
    <property type="match status" value="2"/>
</dbReference>
<comment type="subcellular location">
    <subcellularLocation>
        <location evidence="1">Membrane</location>
    </subcellularLocation>
</comment>
<evidence type="ECO:0000256" key="5">
    <source>
        <dbReference type="ARBA" id="ARBA00023136"/>
    </source>
</evidence>
<name>A0A834XUM0_APHGI</name>
<evidence type="ECO:0000256" key="2">
    <source>
        <dbReference type="ARBA" id="ARBA00022448"/>
    </source>
</evidence>
<feature type="transmembrane region" description="Helical" evidence="6">
    <location>
        <begin position="550"/>
        <end position="571"/>
    </location>
</feature>
<evidence type="ECO:0000313" key="8">
    <source>
        <dbReference type="EMBL" id="KAF7991554.1"/>
    </source>
</evidence>
<feature type="transmembrane region" description="Helical" evidence="6">
    <location>
        <begin position="315"/>
        <end position="337"/>
    </location>
</feature>
<feature type="transmembrane region" description="Helical" evidence="6">
    <location>
        <begin position="247"/>
        <end position="268"/>
    </location>
</feature>
<keyword evidence="2" id="KW-0813">Transport</keyword>
<dbReference type="AlphaFoldDB" id="A0A834XUM0"/>
<evidence type="ECO:0000256" key="1">
    <source>
        <dbReference type="ARBA" id="ARBA00004370"/>
    </source>
</evidence>
<dbReference type="InterPro" id="IPR013057">
    <property type="entry name" value="AA_transpt_TM"/>
</dbReference>
<evidence type="ECO:0000256" key="3">
    <source>
        <dbReference type="ARBA" id="ARBA00022692"/>
    </source>
</evidence>